<accession>A0A453M582</accession>
<dbReference type="Proteomes" id="UP000015105">
    <property type="component" value="Chromosome 5D"/>
</dbReference>
<feature type="region of interest" description="Disordered" evidence="1">
    <location>
        <begin position="80"/>
        <end position="111"/>
    </location>
</feature>
<organism evidence="2 3">
    <name type="scientific">Aegilops tauschii subsp. strangulata</name>
    <name type="common">Goatgrass</name>
    <dbReference type="NCBI Taxonomy" id="200361"/>
    <lineage>
        <taxon>Eukaryota</taxon>
        <taxon>Viridiplantae</taxon>
        <taxon>Streptophyta</taxon>
        <taxon>Embryophyta</taxon>
        <taxon>Tracheophyta</taxon>
        <taxon>Spermatophyta</taxon>
        <taxon>Magnoliopsida</taxon>
        <taxon>Liliopsida</taxon>
        <taxon>Poales</taxon>
        <taxon>Poaceae</taxon>
        <taxon>BOP clade</taxon>
        <taxon>Pooideae</taxon>
        <taxon>Triticodae</taxon>
        <taxon>Triticeae</taxon>
        <taxon>Triticinae</taxon>
        <taxon>Aegilops</taxon>
    </lineage>
</organism>
<evidence type="ECO:0000313" key="3">
    <source>
        <dbReference type="Proteomes" id="UP000015105"/>
    </source>
</evidence>
<dbReference type="AlphaFoldDB" id="A0A453M582"/>
<sequence length="130" mass="14126">VAHANFKKKGEKKVAHATFIDLSRIAHSCRAQQVCASLHQKKKSLCVSIPKAIPLPKKLERENPKSWTNQPKPLVCRRNQRHTAAAPAPPLLEASGSRGEGGRPVVLRPLASDGVGRRQVVAVAPGRPLR</sequence>
<name>A0A453M582_AEGTS</name>
<reference evidence="2" key="4">
    <citation type="submission" date="2019-03" db="UniProtKB">
        <authorList>
            <consortium name="EnsemblPlants"/>
        </authorList>
    </citation>
    <scope>IDENTIFICATION</scope>
</reference>
<dbReference type="Gramene" id="AET5Gv21051900.1">
    <property type="protein sequence ID" value="AET5Gv21051900.1"/>
    <property type="gene ID" value="AET5Gv21051900"/>
</dbReference>
<reference evidence="3" key="2">
    <citation type="journal article" date="2017" name="Nat. Plants">
        <title>The Aegilops tauschii genome reveals multiple impacts of transposons.</title>
        <authorList>
            <person name="Zhao G."/>
            <person name="Zou C."/>
            <person name="Li K."/>
            <person name="Wang K."/>
            <person name="Li T."/>
            <person name="Gao L."/>
            <person name="Zhang X."/>
            <person name="Wang H."/>
            <person name="Yang Z."/>
            <person name="Liu X."/>
            <person name="Jiang W."/>
            <person name="Mao L."/>
            <person name="Kong X."/>
            <person name="Jiao Y."/>
            <person name="Jia J."/>
        </authorList>
    </citation>
    <scope>NUCLEOTIDE SEQUENCE [LARGE SCALE GENOMIC DNA]</scope>
    <source>
        <strain evidence="3">cv. AL8/78</strain>
    </source>
</reference>
<reference evidence="2" key="5">
    <citation type="journal article" date="2021" name="G3 (Bethesda)">
        <title>Aegilops tauschii genome assembly Aet v5.0 features greater sequence contiguity and improved annotation.</title>
        <authorList>
            <person name="Wang L."/>
            <person name="Zhu T."/>
            <person name="Rodriguez J.C."/>
            <person name="Deal K.R."/>
            <person name="Dubcovsky J."/>
            <person name="McGuire P.E."/>
            <person name="Lux T."/>
            <person name="Spannagl M."/>
            <person name="Mayer K.F.X."/>
            <person name="Baldrich P."/>
            <person name="Meyers B.C."/>
            <person name="Huo N."/>
            <person name="Gu Y.Q."/>
            <person name="Zhou H."/>
            <person name="Devos K.M."/>
            <person name="Bennetzen J.L."/>
            <person name="Unver T."/>
            <person name="Budak H."/>
            <person name="Gulick P.J."/>
            <person name="Galiba G."/>
            <person name="Kalapos B."/>
            <person name="Nelson D.R."/>
            <person name="Li P."/>
            <person name="You F.M."/>
            <person name="Luo M.C."/>
            <person name="Dvorak J."/>
        </authorList>
    </citation>
    <scope>NUCLEOTIDE SEQUENCE [LARGE SCALE GENOMIC DNA]</scope>
    <source>
        <strain evidence="2">cv. AL8/78</strain>
    </source>
</reference>
<reference evidence="3" key="1">
    <citation type="journal article" date="2014" name="Science">
        <title>Ancient hybridizations among the ancestral genomes of bread wheat.</title>
        <authorList>
            <consortium name="International Wheat Genome Sequencing Consortium,"/>
            <person name="Marcussen T."/>
            <person name="Sandve S.R."/>
            <person name="Heier L."/>
            <person name="Spannagl M."/>
            <person name="Pfeifer M."/>
            <person name="Jakobsen K.S."/>
            <person name="Wulff B.B."/>
            <person name="Steuernagel B."/>
            <person name="Mayer K.F."/>
            <person name="Olsen O.A."/>
        </authorList>
    </citation>
    <scope>NUCLEOTIDE SEQUENCE [LARGE SCALE GENOMIC DNA]</scope>
    <source>
        <strain evidence="3">cv. AL8/78</strain>
    </source>
</reference>
<evidence type="ECO:0000313" key="2">
    <source>
        <dbReference type="EnsemblPlants" id="AET5Gv21051900.1"/>
    </source>
</evidence>
<evidence type="ECO:0000256" key="1">
    <source>
        <dbReference type="SAM" id="MobiDB-lite"/>
    </source>
</evidence>
<proteinExistence type="predicted"/>
<reference evidence="2" key="3">
    <citation type="journal article" date="2017" name="Nature">
        <title>Genome sequence of the progenitor of the wheat D genome Aegilops tauschii.</title>
        <authorList>
            <person name="Luo M.C."/>
            <person name="Gu Y.Q."/>
            <person name="Puiu D."/>
            <person name="Wang H."/>
            <person name="Twardziok S.O."/>
            <person name="Deal K.R."/>
            <person name="Huo N."/>
            <person name="Zhu T."/>
            <person name="Wang L."/>
            <person name="Wang Y."/>
            <person name="McGuire P.E."/>
            <person name="Liu S."/>
            <person name="Long H."/>
            <person name="Ramasamy R.K."/>
            <person name="Rodriguez J.C."/>
            <person name="Van S.L."/>
            <person name="Yuan L."/>
            <person name="Wang Z."/>
            <person name="Xia Z."/>
            <person name="Xiao L."/>
            <person name="Anderson O.D."/>
            <person name="Ouyang S."/>
            <person name="Liang Y."/>
            <person name="Zimin A.V."/>
            <person name="Pertea G."/>
            <person name="Qi P."/>
            <person name="Bennetzen J.L."/>
            <person name="Dai X."/>
            <person name="Dawson M.W."/>
            <person name="Muller H.G."/>
            <person name="Kugler K."/>
            <person name="Rivarola-Duarte L."/>
            <person name="Spannagl M."/>
            <person name="Mayer K.F.X."/>
            <person name="Lu F.H."/>
            <person name="Bevan M.W."/>
            <person name="Leroy P."/>
            <person name="Li P."/>
            <person name="You F.M."/>
            <person name="Sun Q."/>
            <person name="Liu Z."/>
            <person name="Lyons E."/>
            <person name="Wicker T."/>
            <person name="Salzberg S.L."/>
            <person name="Devos K.M."/>
            <person name="Dvorak J."/>
        </authorList>
    </citation>
    <scope>NUCLEOTIDE SEQUENCE [LARGE SCALE GENOMIC DNA]</scope>
    <source>
        <strain evidence="2">cv. AL8/78</strain>
    </source>
</reference>
<protein>
    <submittedName>
        <fullName evidence="2">Uncharacterized protein</fullName>
    </submittedName>
</protein>
<keyword evidence="3" id="KW-1185">Reference proteome</keyword>
<dbReference type="EnsemblPlants" id="AET5Gv21051900.1">
    <property type="protein sequence ID" value="AET5Gv21051900.1"/>
    <property type="gene ID" value="AET5Gv21051900"/>
</dbReference>